<dbReference type="InterPro" id="IPR001623">
    <property type="entry name" value="DnaJ_domain"/>
</dbReference>
<evidence type="ECO:0000256" key="1">
    <source>
        <dbReference type="SAM" id="MobiDB-lite"/>
    </source>
</evidence>
<keyword evidence="3" id="KW-1185">Reference proteome</keyword>
<dbReference type="InterPro" id="IPR036869">
    <property type="entry name" value="J_dom_sf"/>
</dbReference>
<dbReference type="Proteomes" id="UP000236319">
    <property type="component" value="Unassembled WGS sequence"/>
</dbReference>
<feature type="region of interest" description="Disordered" evidence="1">
    <location>
        <begin position="143"/>
        <end position="164"/>
    </location>
</feature>
<feature type="compositionally biased region" description="Basic residues" evidence="1">
    <location>
        <begin position="1"/>
        <end position="14"/>
    </location>
</feature>
<sequence length="744" mass="80754">MPVTAKRKLLRGGGRRLSQDSDDDTAAGRSNGVSSSATTADSVDSDIPSVKRAATGRRKVKSSPRTVSAKFLQSFITQFSPEELAAKRTVETIYRSSSSFSYTYHSLQRSLFSGKISPDVLLSFFKALSVVADEQVLREILSGNTPQVNGGTTTPSQSTPSPVPPSTLHNYELLLVGAIKKLRDVLVVDANAIGWRMLMASLRCLLLDGLLLEMRSLFKMLFGDFDGTYDKLKSSLEQLRGMVTSLDSDMPPPSDKAKRKCVTDGNPNVAECLGVVDQIMQLLSYLREVYRNVTTAVANRPESEGLEALLQTAESHLLVPQSMAVDGVASNSSGSSSSSSVNESAKETAGAASEGDPVNVDFKVECLKLLLSVDSNACLGDADLPDSSFIRQKFENVCNVFEDNRRRQREQQAEMAKKSKMKRDAVSYVLARVAESESANAPPNIRHPFYILGIPPSRCSEEVLRKCGRKLKTLLHPDTEHDTEWKAMAERAFKEASLALEKCATMGGSLHNSIGLRMGTQPPFAAFIGLVTSSSGDEEPSSTASAAAQSSANVLSAPNLVLMPSFTLSCMDSKAGSIAVSVDPSLYSMNGFSKLGKNKHLVVYMHRPMHGDEPSSFRIHPDCVYDIRRVAVPESSHGKQVCVKMDAVQPIVFGSAWRYFVGVQLEGDLGSSLVTWRSVYVELANKGRTASHVGKLLNTYLGAPFVNQSVLQGHIARCREGAKADAELFLLECARLAQRWADGQ</sequence>
<dbReference type="CDD" id="cd06257">
    <property type="entry name" value="DnaJ"/>
    <property type="match status" value="1"/>
</dbReference>
<dbReference type="GeneID" id="39874909"/>
<dbReference type="RefSeq" id="XP_028867382.1">
    <property type="nucleotide sequence ID" value="XM_029011549.1"/>
</dbReference>
<feature type="region of interest" description="Disordered" evidence="1">
    <location>
        <begin position="328"/>
        <end position="354"/>
    </location>
</feature>
<name>A0A2H6KDV6_9APIC</name>
<reference evidence="2 3" key="1">
    <citation type="journal article" date="2017" name="BMC Genomics">
        <title>Whole-genome assembly of Babesia ovata and comparative genomics between closely related pathogens.</title>
        <authorList>
            <person name="Yamagishi J."/>
            <person name="Asada M."/>
            <person name="Hakimi H."/>
            <person name="Tanaka T.Q."/>
            <person name="Sugimoto C."/>
            <person name="Kawazu S."/>
        </authorList>
    </citation>
    <scope>NUCLEOTIDE SEQUENCE [LARGE SCALE GENOMIC DNA]</scope>
    <source>
        <strain evidence="2 3">Miyake</strain>
    </source>
</reference>
<dbReference type="SUPFAM" id="SSF46565">
    <property type="entry name" value="Chaperone J-domain"/>
    <property type="match status" value="1"/>
</dbReference>
<feature type="region of interest" description="Disordered" evidence="1">
    <location>
        <begin position="1"/>
        <end position="63"/>
    </location>
</feature>
<feature type="compositionally biased region" description="Low complexity" evidence="1">
    <location>
        <begin position="328"/>
        <end position="343"/>
    </location>
</feature>
<accession>A0A2H6KDV6</accession>
<evidence type="ECO:0000313" key="3">
    <source>
        <dbReference type="Proteomes" id="UP000236319"/>
    </source>
</evidence>
<evidence type="ECO:0000313" key="2">
    <source>
        <dbReference type="EMBL" id="GBE61139.1"/>
    </source>
</evidence>
<comment type="caution">
    <text evidence="2">The sequence shown here is derived from an EMBL/GenBank/DDBJ whole genome shotgun (WGS) entry which is preliminary data.</text>
</comment>
<proteinExistence type="predicted"/>
<dbReference type="EMBL" id="BDSA01000002">
    <property type="protein sequence ID" value="GBE61139.1"/>
    <property type="molecule type" value="Genomic_DNA"/>
</dbReference>
<dbReference type="OrthoDB" id="338088at2759"/>
<organism evidence="2 3">
    <name type="scientific">Babesia ovata</name>
    <dbReference type="NCBI Taxonomy" id="189622"/>
    <lineage>
        <taxon>Eukaryota</taxon>
        <taxon>Sar</taxon>
        <taxon>Alveolata</taxon>
        <taxon>Apicomplexa</taxon>
        <taxon>Aconoidasida</taxon>
        <taxon>Piroplasmida</taxon>
        <taxon>Babesiidae</taxon>
        <taxon>Babesia</taxon>
    </lineage>
</organism>
<protein>
    <submittedName>
        <fullName evidence="2">Domain containing protein, putative</fullName>
    </submittedName>
</protein>
<gene>
    <name evidence="2" type="ORF">BOVATA_026320</name>
</gene>
<dbReference type="AlphaFoldDB" id="A0A2H6KDV6"/>
<feature type="compositionally biased region" description="Low complexity" evidence="1">
    <location>
        <begin position="33"/>
        <end position="46"/>
    </location>
</feature>
<dbReference type="VEuPathDB" id="PiroplasmaDB:BOVATA_026320"/>